<dbReference type="SUPFAM" id="SSF69318">
    <property type="entry name" value="Integrin alpha N-terminal domain"/>
    <property type="match status" value="3"/>
</dbReference>
<organism evidence="4 5">
    <name type="scientific">Thalassotalea mangrovi</name>
    <dbReference type="NCBI Taxonomy" id="2572245"/>
    <lineage>
        <taxon>Bacteria</taxon>
        <taxon>Pseudomonadati</taxon>
        <taxon>Pseudomonadota</taxon>
        <taxon>Gammaproteobacteria</taxon>
        <taxon>Alteromonadales</taxon>
        <taxon>Colwelliaceae</taxon>
        <taxon>Thalassotalea</taxon>
    </lineage>
</organism>
<dbReference type="Proteomes" id="UP000307999">
    <property type="component" value="Unassembled WGS sequence"/>
</dbReference>
<evidence type="ECO:0000313" key="4">
    <source>
        <dbReference type="EMBL" id="TKB43061.1"/>
    </source>
</evidence>
<feature type="signal peptide" evidence="2">
    <location>
        <begin position="1"/>
        <end position="25"/>
    </location>
</feature>
<evidence type="ECO:0000259" key="3">
    <source>
        <dbReference type="Pfam" id="PF07593"/>
    </source>
</evidence>
<keyword evidence="5" id="KW-1185">Reference proteome</keyword>
<dbReference type="PANTHER" id="PTHR16026:SF0">
    <property type="entry name" value="CARTILAGE ACIDIC PROTEIN 1"/>
    <property type="match status" value="1"/>
</dbReference>
<evidence type="ECO:0000313" key="5">
    <source>
        <dbReference type="Proteomes" id="UP000307999"/>
    </source>
</evidence>
<dbReference type="Pfam" id="PF13517">
    <property type="entry name" value="FG-GAP_3"/>
    <property type="match status" value="2"/>
</dbReference>
<dbReference type="InterPro" id="IPR028994">
    <property type="entry name" value="Integrin_alpha_N"/>
</dbReference>
<dbReference type="RefSeq" id="WP_136737281.1">
    <property type="nucleotide sequence ID" value="NZ_SWDB01000045.1"/>
</dbReference>
<dbReference type="PANTHER" id="PTHR16026">
    <property type="entry name" value="CARTILAGE ACIDIC PROTEIN 1"/>
    <property type="match status" value="1"/>
</dbReference>
<evidence type="ECO:0000256" key="1">
    <source>
        <dbReference type="ARBA" id="ARBA00022729"/>
    </source>
</evidence>
<sequence length="623" mass="68505">MTIKKSSISLAVALTVSACSQTATQTTPASKVTSTLFSEAPTEVIALEQRSRRKWDAPVVADLDQDGYPDLLLTEHGNMVKVYWNNQGVFSEPQKVIGGDTHGLAVEDFDQDGNIELIISMGGGGGKKPSYPRIFEVSRDRTFTAQGEFPLYERTRGRAVKLLDADQDGDMEVVFSAFPLKQQTQGANYLYHNDQGDLQFSSILPQAKWLGYKTTITDFNSDGDADILFHGGDNMVAVQGTAGLGFINASKDVFGKLADISKVRSIAEIDFDNDGDMDLFLTRAKHQFYEERFYDAERQRFAFFVRRQQFQFDDLTIDGDFILENLQMAYPDYDVFVGAEKRQLTFARDKVAERQLQLSPEQAQGWPETIKAKGLYIGYLGDGQWRVGGDTTSPTAGVIHNVTSTPATIEPERLPAKLLENRGGKFIDVSAQLGINIPEQTVSAVAGDFNNDGWSDLFVVRVGNMATSNKQILLLNDQGQGFRESDNHGLISAELGATGSGAEAIDYDLDGDLDLLYANERGRWHLYTNQLASDNQFVRVIVGKSPQQNASALSATLTLTACNNQYVRTVGANSSSFSHGNNNQLHVGLGDCNKVDAAQVRWSNGEQAKLDISTLNSSYYTGK</sequence>
<dbReference type="Pfam" id="PF07593">
    <property type="entry name" value="UnbV_ASPIC"/>
    <property type="match status" value="1"/>
</dbReference>
<name>A0A4U1B1D0_9GAMM</name>
<comment type="caution">
    <text evidence="4">The sequence shown here is derived from an EMBL/GenBank/DDBJ whole genome shotgun (WGS) entry which is preliminary data.</text>
</comment>
<dbReference type="PROSITE" id="PS51257">
    <property type="entry name" value="PROKAR_LIPOPROTEIN"/>
    <property type="match status" value="1"/>
</dbReference>
<proteinExistence type="predicted"/>
<protein>
    <submittedName>
        <fullName evidence="4">CRTAC1 family protein</fullName>
    </submittedName>
</protein>
<accession>A0A4U1B1D0</accession>
<dbReference type="InterPro" id="IPR011519">
    <property type="entry name" value="UnbV_ASPIC"/>
</dbReference>
<dbReference type="OrthoDB" id="100785at2"/>
<keyword evidence="1 2" id="KW-0732">Signal</keyword>
<feature type="chain" id="PRO_5020348131" evidence="2">
    <location>
        <begin position="26"/>
        <end position="623"/>
    </location>
</feature>
<dbReference type="Gene3D" id="2.130.10.130">
    <property type="entry name" value="Integrin alpha, N-terminal"/>
    <property type="match status" value="2"/>
</dbReference>
<evidence type="ECO:0000256" key="2">
    <source>
        <dbReference type="SAM" id="SignalP"/>
    </source>
</evidence>
<gene>
    <name evidence="4" type="ORF">E8M12_16015</name>
</gene>
<feature type="domain" description="ASPIC/UnbV" evidence="3">
    <location>
        <begin position="553"/>
        <end position="613"/>
    </location>
</feature>
<dbReference type="InterPro" id="IPR027039">
    <property type="entry name" value="Crtac1"/>
</dbReference>
<dbReference type="InterPro" id="IPR013517">
    <property type="entry name" value="FG-GAP"/>
</dbReference>
<dbReference type="AlphaFoldDB" id="A0A4U1B1D0"/>
<reference evidence="4 5" key="1">
    <citation type="submission" date="2019-04" db="EMBL/GenBank/DDBJ databases">
        <title>Thalassotalea guangxiensis sp. nov., isolated from sediment of the coastal wetland.</title>
        <authorList>
            <person name="Zheng S."/>
            <person name="Zhang D."/>
        </authorList>
    </citation>
    <scope>NUCLEOTIDE SEQUENCE [LARGE SCALE GENOMIC DNA]</scope>
    <source>
        <strain evidence="4 5">ZS-4</strain>
    </source>
</reference>
<dbReference type="EMBL" id="SWDB01000045">
    <property type="protein sequence ID" value="TKB43061.1"/>
    <property type="molecule type" value="Genomic_DNA"/>
</dbReference>